<evidence type="ECO:0000313" key="8">
    <source>
        <dbReference type="Proteomes" id="UP000030753"/>
    </source>
</evidence>
<comment type="cofactor">
    <cofactor evidence="1">
        <name>Zn(2+)</name>
        <dbReference type="ChEBI" id="CHEBI:29105"/>
    </cofactor>
</comment>
<feature type="domain" description="Adenosine deaminase" evidence="6">
    <location>
        <begin position="25"/>
        <end position="94"/>
    </location>
</feature>
<dbReference type="Proteomes" id="UP000030753">
    <property type="component" value="Unassembled WGS sequence"/>
</dbReference>
<dbReference type="AlphaFoldDB" id="W9J5F3"/>
<evidence type="ECO:0000256" key="5">
    <source>
        <dbReference type="SAM" id="MobiDB-lite"/>
    </source>
</evidence>
<keyword evidence="3" id="KW-0378">Hydrolase</keyword>
<evidence type="ECO:0000256" key="1">
    <source>
        <dbReference type="ARBA" id="ARBA00001947"/>
    </source>
</evidence>
<dbReference type="InterPro" id="IPR032466">
    <property type="entry name" value="Metal_Hydrolase"/>
</dbReference>
<name>W9J5F3_FUSOX</name>
<evidence type="ECO:0000259" key="6">
    <source>
        <dbReference type="Pfam" id="PF00962"/>
    </source>
</evidence>
<dbReference type="GO" id="GO:0046872">
    <property type="term" value="F:metal ion binding"/>
    <property type="evidence" value="ECO:0007669"/>
    <property type="project" value="UniProtKB-KW"/>
</dbReference>
<dbReference type="InterPro" id="IPR006330">
    <property type="entry name" value="Ado/ade_deaminase"/>
</dbReference>
<proteinExistence type="predicted"/>
<dbReference type="SUPFAM" id="SSF51556">
    <property type="entry name" value="Metallo-dependent hydrolases"/>
    <property type="match status" value="1"/>
</dbReference>
<evidence type="ECO:0000313" key="7">
    <source>
        <dbReference type="EMBL" id="EWZ00027.1"/>
    </source>
</evidence>
<keyword evidence="4" id="KW-0862">Zinc</keyword>
<dbReference type="Gene3D" id="3.20.20.140">
    <property type="entry name" value="Metal-dependent hydrolases"/>
    <property type="match status" value="1"/>
</dbReference>
<dbReference type="EMBL" id="JH717840">
    <property type="protein sequence ID" value="EWZ00027.1"/>
    <property type="molecule type" value="Genomic_DNA"/>
</dbReference>
<protein>
    <recommendedName>
        <fullName evidence="6">Adenosine deaminase domain-containing protein</fullName>
    </recommendedName>
</protein>
<dbReference type="GO" id="GO:0000034">
    <property type="term" value="F:adenine deaminase activity"/>
    <property type="evidence" value="ECO:0007669"/>
    <property type="project" value="TreeGrafter"/>
</dbReference>
<dbReference type="HOGENOM" id="CLU_1906802_0_0_1"/>
<dbReference type="GO" id="GO:0005634">
    <property type="term" value="C:nucleus"/>
    <property type="evidence" value="ECO:0007669"/>
    <property type="project" value="TreeGrafter"/>
</dbReference>
<keyword evidence="2" id="KW-0479">Metal-binding</keyword>
<dbReference type="GO" id="GO:0006146">
    <property type="term" value="P:adenine catabolic process"/>
    <property type="evidence" value="ECO:0007669"/>
    <property type="project" value="TreeGrafter"/>
</dbReference>
<accession>W9J5F3</accession>
<dbReference type="PANTHER" id="PTHR43114:SF6">
    <property type="entry name" value="ADENINE DEAMINASE"/>
    <property type="match status" value="1"/>
</dbReference>
<sequence length="133" mass="14625">MPGAIASDYFDEPKRSQEQAQDEEQPGIIAAMGLNAFEVGSPQDLFTDMYREAEERGIYRTAHGGEGASKTYIGGALDSLYAQGIYNGVHIMEDLGRSQSSRECWVTTCSDLRSCKNSDNLRTSYLAETNIPT</sequence>
<evidence type="ECO:0000256" key="4">
    <source>
        <dbReference type="ARBA" id="ARBA00022833"/>
    </source>
</evidence>
<dbReference type="PANTHER" id="PTHR43114">
    <property type="entry name" value="ADENINE DEAMINASE"/>
    <property type="match status" value="1"/>
</dbReference>
<dbReference type="InterPro" id="IPR001365">
    <property type="entry name" value="A_deaminase_dom"/>
</dbReference>
<gene>
    <name evidence="7" type="ORF">FOYG_03939</name>
</gene>
<reference evidence="7 8" key="1">
    <citation type="submission" date="2011-06" db="EMBL/GenBank/DDBJ databases">
        <title>The Genome Sequence of Fusarium oxysporum FOSC 3-a.</title>
        <authorList>
            <consortium name="The Broad Institute Genome Sequencing Platform"/>
            <person name="Ma L.-J."/>
            <person name="Gale L.R."/>
            <person name="Schwartz D.C."/>
            <person name="Zhou S."/>
            <person name="Corby-Kistler H."/>
            <person name="Young S.K."/>
            <person name="Zeng Q."/>
            <person name="Gargeya S."/>
            <person name="Fitzgerald M."/>
            <person name="Haas B."/>
            <person name="Abouelleil A."/>
            <person name="Alvarado L."/>
            <person name="Arachchi H.M."/>
            <person name="Berlin A."/>
            <person name="Brown A."/>
            <person name="Chapman S.B."/>
            <person name="Chen Z."/>
            <person name="Dunbar C."/>
            <person name="Freedman E."/>
            <person name="Gearin G."/>
            <person name="Gellesch M."/>
            <person name="Goldberg J."/>
            <person name="Griggs A."/>
            <person name="Gujja S."/>
            <person name="Heiman D."/>
            <person name="Howarth C."/>
            <person name="Larson L."/>
            <person name="Lui A."/>
            <person name="MacDonald P.J.P."/>
            <person name="Mehta T."/>
            <person name="Montmayeur A."/>
            <person name="Murphy C."/>
            <person name="Neiman D."/>
            <person name="Pearson M."/>
            <person name="Priest M."/>
            <person name="Roberts A."/>
            <person name="Saif S."/>
            <person name="Shea T."/>
            <person name="Shenoy N."/>
            <person name="Sisk P."/>
            <person name="Stolte C."/>
            <person name="Sykes S."/>
            <person name="Wortman J."/>
            <person name="Nusbaum C."/>
            <person name="Birren B."/>
        </authorList>
    </citation>
    <scope>NUCLEOTIDE SEQUENCE [LARGE SCALE GENOMIC DNA]</scope>
    <source>
        <strain evidence="8">FOSC 3-a</strain>
    </source>
</reference>
<dbReference type="GO" id="GO:0005829">
    <property type="term" value="C:cytosol"/>
    <property type="evidence" value="ECO:0007669"/>
    <property type="project" value="TreeGrafter"/>
</dbReference>
<organism evidence="7 8">
    <name type="scientific">Fusarium oxysporum NRRL 32931</name>
    <dbReference type="NCBI Taxonomy" id="660029"/>
    <lineage>
        <taxon>Eukaryota</taxon>
        <taxon>Fungi</taxon>
        <taxon>Dikarya</taxon>
        <taxon>Ascomycota</taxon>
        <taxon>Pezizomycotina</taxon>
        <taxon>Sordariomycetes</taxon>
        <taxon>Hypocreomycetidae</taxon>
        <taxon>Hypocreales</taxon>
        <taxon>Nectriaceae</taxon>
        <taxon>Fusarium</taxon>
        <taxon>Fusarium oxysporum species complex</taxon>
    </lineage>
</organism>
<feature type="region of interest" description="Disordered" evidence="5">
    <location>
        <begin position="1"/>
        <end position="24"/>
    </location>
</feature>
<evidence type="ECO:0000256" key="3">
    <source>
        <dbReference type="ARBA" id="ARBA00022801"/>
    </source>
</evidence>
<dbReference type="Pfam" id="PF00962">
    <property type="entry name" value="A_deaminase"/>
    <property type="match status" value="1"/>
</dbReference>
<evidence type="ECO:0000256" key="2">
    <source>
        <dbReference type="ARBA" id="ARBA00022723"/>
    </source>
</evidence>
<dbReference type="GO" id="GO:0043103">
    <property type="term" value="P:hypoxanthine salvage"/>
    <property type="evidence" value="ECO:0007669"/>
    <property type="project" value="TreeGrafter"/>
</dbReference>